<name>A0A9D3ZUN6_9ROSI</name>
<organism evidence="1 2">
    <name type="scientific">Gossypium stocksii</name>
    <dbReference type="NCBI Taxonomy" id="47602"/>
    <lineage>
        <taxon>Eukaryota</taxon>
        <taxon>Viridiplantae</taxon>
        <taxon>Streptophyta</taxon>
        <taxon>Embryophyta</taxon>
        <taxon>Tracheophyta</taxon>
        <taxon>Spermatophyta</taxon>
        <taxon>Magnoliopsida</taxon>
        <taxon>eudicotyledons</taxon>
        <taxon>Gunneridae</taxon>
        <taxon>Pentapetalae</taxon>
        <taxon>rosids</taxon>
        <taxon>malvids</taxon>
        <taxon>Malvales</taxon>
        <taxon>Malvaceae</taxon>
        <taxon>Malvoideae</taxon>
        <taxon>Gossypium</taxon>
    </lineage>
</organism>
<evidence type="ECO:0000313" key="1">
    <source>
        <dbReference type="EMBL" id="KAH1065379.1"/>
    </source>
</evidence>
<keyword evidence="2" id="KW-1185">Reference proteome</keyword>
<proteinExistence type="predicted"/>
<dbReference type="AlphaFoldDB" id="A0A9D3ZUN6"/>
<dbReference type="EMBL" id="JAIQCV010000009">
    <property type="protein sequence ID" value="KAH1065379.1"/>
    <property type="molecule type" value="Genomic_DNA"/>
</dbReference>
<accession>A0A9D3ZUN6</accession>
<gene>
    <name evidence="1" type="ORF">J1N35_030366</name>
</gene>
<evidence type="ECO:0000313" key="2">
    <source>
        <dbReference type="Proteomes" id="UP000828251"/>
    </source>
</evidence>
<comment type="caution">
    <text evidence="1">The sequence shown here is derived from an EMBL/GenBank/DDBJ whole genome shotgun (WGS) entry which is preliminary data.</text>
</comment>
<reference evidence="1 2" key="1">
    <citation type="journal article" date="2021" name="Plant Biotechnol. J.">
        <title>Multi-omics assisted identification of the key and species-specific regulatory components of drought-tolerant mechanisms in Gossypium stocksii.</title>
        <authorList>
            <person name="Yu D."/>
            <person name="Ke L."/>
            <person name="Zhang D."/>
            <person name="Wu Y."/>
            <person name="Sun Y."/>
            <person name="Mei J."/>
            <person name="Sun J."/>
            <person name="Sun Y."/>
        </authorList>
    </citation>
    <scope>NUCLEOTIDE SEQUENCE [LARGE SCALE GENOMIC DNA]</scope>
    <source>
        <strain evidence="2">cv. E1</strain>
        <tissue evidence="1">Leaf</tissue>
    </source>
</reference>
<dbReference type="Proteomes" id="UP000828251">
    <property type="component" value="Unassembled WGS sequence"/>
</dbReference>
<sequence>MSITLSIFLTDSISLTTQLGQPVQVLTALYTLARIALEKNYSSCANSSHVYYNNETSIFSHENCEDKASQQNEDDFLSTYLVAYIEKEIA</sequence>
<protein>
    <submittedName>
        <fullName evidence="1">Uncharacterized protein</fullName>
    </submittedName>
</protein>